<sequence length="1140" mass="128452">MKKILICNLLSLLTFFSALFAQTPKTLLWRISGNGLPQSSYLYGTMHLTDERLFRFGDSVYTAIQQTQGYAMEVNPDELAVYIINKTFDALASKKALEDMLDKDVYNRYSKSLSRKFKKPASEITAQDIQNARNGWMTEYFQKGGMPTVVDGYLYMLAKKQAKWVGGIEDITDQTSLLEASVDESDLAQLTADDLSDGKKYIEKMISIYQAQDLDRLDEMSQDMKKRDAILVRRNIKMAHRMDSLSAIRPMFFAVGAAHLPGDGGVISLLRKAGFTVDPVFSAKQIPAKQYTFQEIPASWSELKETRSGYSVSMPGKANKYTMFGMIDFYYQFDITNLSFYGIYSVHIPAGEGDSLVEEIIRKSLQVDKTPKTVRQLSVDGGTGREFEQTTPQGSIRLQVFVKQEMVFLMIVSGVKKSSLYSPNADKYFSSFHIIEPDTDVQNGMLFTDSFGTARFYSPIPIEPNDNLIKQTSPQWKFSANMGMDRRTGAIVMAISKKTTGSNYVTSDEAILQEIRKNAGKQLKDTVERRINIGGIPGIEITGRQVTNPRIFMHSASWVRGNVHFSLIALGDSAVLQTAPYRNLFKSVTFVPYSTPDWQTRSDSAGRVSFWAPATVVGRENDVYAADTFSATGYNVRLDTLSIYTTAANDSVLLNRYYTDPDSSQVFNNNTGFAGGQYFMERIARTKGSFIVSRHRLSRQGNTLISSFVSGDSSIIFNQSANRFFNSIKLLNTPDELSLASPKAERLLRDLEKGDSTAKEAAYASLDTTVITRKDKSLLEDYLFRELLPANSYDTLSYNRKIGSLLFSYDTAGAIALIKKKSGEHTSQTNSKLCLTLLSKIATKESYRVLFDNLALQTGDSDFASGLVYELRDSLPLLKLFQEDFSKLLQHSTTAPLAAALYLRLLDNNLITVDEILANQDALLKMAEHYLPFSNKASDYEMHYIGRIPELLARTPSQRAVAMARKFLETKDQAFKMAFVTYLFNHNISVDTKYLRQLAASKAYRIDLYDVLEKNKKTKLFPAEYLTQVHFAEADLYTVAIEEADSVNLKLMGKRTSIVNGKKYQFYLYETRLWYDGEPESHLGVAGAYDIAGKQLKPVPAFTTLYWQENFNAKKMNDQFKKWILQLEEALAEELTISSE</sequence>
<proteinExistence type="predicted"/>
<evidence type="ECO:0000256" key="3">
    <source>
        <dbReference type="ARBA" id="ARBA00004479"/>
    </source>
</evidence>
<evidence type="ECO:0000256" key="9">
    <source>
        <dbReference type="ARBA" id="ARBA00022989"/>
    </source>
</evidence>
<comment type="cofactor">
    <cofactor evidence="1">
        <name>Mn(2+)</name>
        <dbReference type="ChEBI" id="CHEBI:29035"/>
    </cofactor>
</comment>
<evidence type="ECO:0000256" key="8">
    <source>
        <dbReference type="ARBA" id="ARBA00022801"/>
    </source>
</evidence>
<evidence type="ECO:0000313" key="15">
    <source>
        <dbReference type="Proteomes" id="UP000033121"/>
    </source>
</evidence>
<evidence type="ECO:0000256" key="11">
    <source>
        <dbReference type="ARBA" id="ARBA00023136"/>
    </source>
</evidence>
<feature type="chain" id="PRO_5002430190" description="TraB/GumN family protein" evidence="13">
    <location>
        <begin position="21"/>
        <end position="1140"/>
    </location>
</feature>
<protein>
    <recommendedName>
        <fullName evidence="16">TraB/GumN family protein</fullName>
    </recommendedName>
</protein>
<keyword evidence="7 13" id="KW-0732">Signal</keyword>
<feature type="signal peptide" evidence="13">
    <location>
        <begin position="1"/>
        <end position="20"/>
    </location>
</feature>
<gene>
    <name evidence="14" type="ORF">FPE01S_03_06260</name>
</gene>
<dbReference type="GO" id="GO:0006508">
    <property type="term" value="P:proteolysis"/>
    <property type="evidence" value="ECO:0007669"/>
    <property type="project" value="UniProtKB-KW"/>
</dbReference>
<keyword evidence="8" id="KW-0378">Hydrolase</keyword>
<dbReference type="InterPro" id="IPR040230">
    <property type="entry name" value="TIKI1/2-like"/>
</dbReference>
<keyword evidence="9" id="KW-1133">Transmembrane helix</keyword>
<evidence type="ECO:0008006" key="16">
    <source>
        <dbReference type="Google" id="ProtNLM"/>
    </source>
</evidence>
<dbReference type="GO" id="GO:0004222">
    <property type="term" value="F:metalloendopeptidase activity"/>
    <property type="evidence" value="ECO:0007669"/>
    <property type="project" value="TreeGrafter"/>
</dbReference>
<dbReference type="CDD" id="cd14789">
    <property type="entry name" value="Tiki"/>
    <property type="match status" value="1"/>
</dbReference>
<dbReference type="GO" id="GO:0046872">
    <property type="term" value="F:metal ion binding"/>
    <property type="evidence" value="ECO:0007669"/>
    <property type="project" value="UniProtKB-KW"/>
</dbReference>
<evidence type="ECO:0000256" key="13">
    <source>
        <dbReference type="SAM" id="SignalP"/>
    </source>
</evidence>
<evidence type="ECO:0000256" key="5">
    <source>
        <dbReference type="ARBA" id="ARBA00022692"/>
    </source>
</evidence>
<keyword evidence="10" id="KW-0482">Metalloprotease</keyword>
<dbReference type="AlphaFoldDB" id="A0A0E9N473"/>
<comment type="cofactor">
    <cofactor evidence="2">
        <name>Co(2+)</name>
        <dbReference type="ChEBI" id="CHEBI:48828"/>
    </cofactor>
</comment>
<evidence type="ECO:0000256" key="10">
    <source>
        <dbReference type="ARBA" id="ARBA00023049"/>
    </source>
</evidence>
<dbReference type="GO" id="GO:0016020">
    <property type="term" value="C:membrane"/>
    <property type="evidence" value="ECO:0007669"/>
    <property type="project" value="UniProtKB-SubCell"/>
</dbReference>
<evidence type="ECO:0000256" key="7">
    <source>
        <dbReference type="ARBA" id="ARBA00022729"/>
    </source>
</evidence>
<evidence type="ECO:0000256" key="12">
    <source>
        <dbReference type="ARBA" id="ARBA00023180"/>
    </source>
</evidence>
<keyword evidence="12" id="KW-0325">Glycoprotein</keyword>
<dbReference type="STRING" id="1220578.FPE01S_03_06260"/>
<dbReference type="OrthoDB" id="9798714at2"/>
<dbReference type="InterPro" id="IPR002816">
    <property type="entry name" value="TraB/PrgY/GumN_fam"/>
</dbReference>
<dbReference type="Proteomes" id="UP000033121">
    <property type="component" value="Unassembled WGS sequence"/>
</dbReference>
<evidence type="ECO:0000256" key="1">
    <source>
        <dbReference type="ARBA" id="ARBA00001936"/>
    </source>
</evidence>
<name>A0A0E9N473_9BACT</name>
<comment type="subcellular location">
    <subcellularLocation>
        <location evidence="3">Membrane</location>
        <topology evidence="3">Single-pass type I membrane protein</topology>
    </subcellularLocation>
</comment>
<dbReference type="RefSeq" id="WP_046370491.1">
    <property type="nucleotide sequence ID" value="NZ_BBWV01000003.1"/>
</dbReference>
<keyword evidence="4" id="KW-0645">Protease</keyword>
<dbReference type="PANTHER" id="PTHR31120:SF6">
    <property type="entry name" value="METALLOPROTEASE TIKI HOMOLOG"/>
    <property type="match status" value="1"/>
</dbReference>
<evidence type="ECO:0000256" key="2">
    <source>
        <dbReference type="ARBA" id="ARBA00001941"/>
    </source>
</evidence>
<reference evidence="14 15" key="1">
    <citation type="submission" date="2015-04" db="EMBL/GenBank/DDBJ databases">
        <title>Whole genome shotgun sequence of Flavihumibacter petaseus NBRC 106054.</title>
        <authorList>
            <person name="Miyazawa S."/>
            <person name="Hosoyama A."/>
            <person name="Hashimoto M."/>
            <person name="Noguchi M."/>
            <person name="Tsuchikane K."/>
            <person name="Ohji S."/>
            <person name="Yamazoe A."/>
            <person name="Ichikawa N."/>
            <person name="Kimura A."/>
            <person name="Fujita N."/>
        </authorList>
    </citation>
    <scope>NUCLEOTIDE SEQUENCE [LARGE SCALE GENOMIC DNA]</scope>
    <source>
        <strain evidence="14 15">NBRC 106054</strain>
    </source>
</reference>
<dbReference type="EMBL" id="BBWV01000003">
    <property type="protein sequence ID" value="GAO44588.1"/>
    <property type="molecule type" value="Genomic_DNA"/>
</dbReference>
<evidence type="ECO:0000256" key="4">
    <source>
        <dbReference type="ARBA" id="ARBA00022670"/>
    </source>
</evidence>
<comment type="caution">
    <text evidence="14">The sequence shown here is derived from an EMBL/GenBank/DDBJ whole genome shotgun (WGS) entry which is preliminary data.</text>
</comment>
<keyword evidence="11" id="KW-0472">Membrane</keyword>
<dbReference type="Pfam" id="PF01963">
    <property type="entry name" value="TraB_PrgY_gumN"/>
    <property type="match status" value="1"/>
</dbReference>
<evidence type="ECO:0000313" key="14">
    <source>
        <dbReference type="EMBL" id="GAO44588.1"/>
    </source>
</evidence>
<accession>A0A0E9N473</accession>
<organism evidence="14 15">
    <name type="scientific">Flavihumibacter petaseus NBRC 106054</name>
    <dbReference type="NCBI Taxonomy" id="1220578"/>
    <lineage>
        <taxon>Bacteria</taxon>
        <taxon>Pseudomonadati</taxon>
        <taxon>Bacteroidota</taxon>
        <taxon>Chitinophagia</taxon>
        <taxon>Chitinophagales</taxon>
        <taxon>Chitinophagaceae</taxon>
        <taxon>Flavihumibacter</taxon>
    </lineage>
</organism>
<keyword evidence="15" id="KW-1185">Reference proteome</keyword>
<dbReference type="PANTHER" id="PTHR31120">
    <property type="entry name" value="METALLOPROTEASE TIKI"/>
    <property type="match status" value="1"/>
</dbReference>
<keyword evidence="6" id="KW-0479">Metal-binding</keyword>
<dbReference type="GO" id="GO:0030178">
    <property type="term" value="P:negative regulation of Wnt signaling pathway"/>
    <property type="evidence" value="ECO:0007669"/>
    <property type="project" value="InterPro"/>
</dbReference>
<evidence type="ECO:0000256" key="6">
    <source>
        <dbReference type="ARBA" id="ARBA00022723"/>
    </source>
</evidence>
<keyword evidence="5" id="KW-0812">Transmembrane</keyword>